<dbReference type="GO" id="GO:0016787">
    <property type="term" value="F:hydrolase activity"/>
    <property type="evidence" value="ECO:0007669"/>
    <property type="project" value="UniProtKB-KW"/>
</dbReference>
<dbReference type="SMART" id="SM00507">
    <property type="entry name" value="HNHc"/>
    <property type="match status" value="1"/>
</dbReference>
<evidence type="ECO:0000256" key="3">
    <source>
        <dbReference type="ARBA" id="ARBA00038412"/>
    </source>
</evidence>
<evidence type="ECO:0000256" key="4">
    <source>
        <dbReference type="ARBA" id="ARBA00040194"/>
    </source>
</evidence>
<dbReference type="AlphaFoldDB" id="A0A927WPU5"/>
<dbReference type="Gene3D" id="1.10.30.50">
    <property type="match status" value="1"/>
</dbReference>
<evidence type="ECO:0000313" key="6">
    <source>
        <dbReference type="EMBL" id="MBE6086185.1"/>
    </source>
</evidence>
<comment type="similarity">
    <text evidence="3">Belongs to the HNH nuclease family.</text>
</comment>
<gene>
    <name evidence="6" type="ORF">E7203_12190</name>
</gene>
<sequence>MPTKPKRPCRYGDCSNLTDSRTGYCEEHRGLMQRHYEHFARGYNQHERYGSSWKKIRDRYITAHPLCEECLGLGRATVATLVHHVKPLADGGTNDESNLRSLCASCHEKIHRRKKKRRLLISRQNKSECVPVREAVSMILSLSTA</sequence>
<dbReference type="PANTHER" id="PTHR41286">
    <property type="entry name" value="HNH NUCLEASE YAJD-RELATED"/>
    <property type="match status" value="1"/>
</dbReference>
<keyword evidence="1" id="KW-0540">Nuclease</keyword>
<dbReference type="Pfam" id="PF01844">
    <property type="entry name" value="HNH"/>
    <property type="match status" value="1"/>
</dbReference>
<dbReference type="GO" id="GO:0005829">
    <property type="term" value="C:cytosol"/>
    <property type="evidence" value="ECO:0007669"/>
    <property type="project" value="TreeGrafter"/>
</dbReference>
<feature type="domain" description="HNH nuclease" evidence="5">
    <location>
        <begin position="55"/>
        <end position="108"/>
    </location>
</feature>
<dbReference type="Proteomes" id="UP000772151">
    <property type="component" value="Unassembled WGS sequence"/>
</dbReference>
<dbReference type="EMBL" id="SVCA01000013">
    <property type="protein sequence ID" value="MBE6086185.1"/>
    <property type="molecule type" value="Genomic_DNA"/>
</dbReference>
<evidence type="ECO:0000256" key="2">
    <source>
        <dbReference type="ARBA" id="ARBA00022801"/>
    </source>
</evidence>
<dbReference type="GO" id="GO:0003676">
    <property type="term" value="F:nucleic acid binding"/>
    <property type="evidence" value="ECO:0007669"/>
    <property type="project" value="InterPro"/>
</dbReference>
<dbReference type="InterPro" id="IPR003615">
    <property type="entry name" value="HNH_nuc"/>
</dbReference>
<keyword evidence="2" id="KW-0378">Hydrolase</keyword>
<dbReference type="PANTHER" id="PTHR41286:SF1">
    <property type="entry name" value="HNH NUCLEASE YAJD-RELATED"/>
    <property type="match status" value="1"/>
</dbReference>
<evidence type="ECO:0000259" key="5">
    <source>
        <dbReference type="SMART" id="SM00507"/>
    </source>
</evidence>
<evidence type="ECO:0000256" key="1">
    <source>
        <dbReference type="ARBA" id="ARBA00022722"/>
    </source>
</evidence>
<organism evidence="6 7">
    <name type="scientific">Selenomonas ruminantium</name>
    <dbReference type="NCBI Taxonomy" id="971"/>
    <lineage>
        <taxon>Bacteria</taxon>
        <taxon>Bacillati</taxon>
        <taxon>Bacillota</taxon>
        <taxon>Negativicutes</taxon>
        <taxon>Selenomonadales</taxon>
        <taxon>Selenomonadaceae</taxon>
        <taxon>Selenomonas</taxon>
    </lineage>
</organism>
<dbReference type="GO" id="GO:0008270">
    <property type="term" value="F:zinc ion binding"/>
    <property type="evidence" value="ECO:0007669"/>
    <property type="project" value="InterPro"/>
</dbReference>
<dbReference type="GO" id="GO:0004519">
    <property type="term" value="F:endonuclease activity"/>
    <property type="evidence" value="ECO:0007669"/>
    <property type="project" value="UniProtKB-KW"/>
</dbReference>
<proteinExistence type="inferred from homology"/>
<keyword evidence="6" id="KW-0255">Endonuclease</keyword>
<accession>A0A927WPU5</accession>
<reference evidence="6" key="1">
    <citation type="submission" date="2019-04" db="EMBL/GenBank/DDBJ databases">
        <title>Evolution of Biomass-Degrading Anaerobic Consortia Revealed by Metagenomics.</title>
        <authorList>
            <person name="Peng X."/>
        </authorList>
    </citation>
    <scope>NUCLEOTIDE SEQUENCE</scope>
    <source>
        <strain evidence="6">SIG242</strain>
    </source>
</reference>
<evidence type="ECO:0000313" key="7">
    <source>
        <dbReference type="Proteomes" id="UP000772151"/>
    </source>
</evidence>
<dbReference type="InterPro" id="IPR002711">
    <property type="entry name" value="HNH"/>
</dbReference>
<protein>
    <recommendedName>
        <fullName evidence="4">Putative HNH nuclease YajD</fullName>
    </recommendedName>
</protein>
<comment type="caution">
    <text evidence="6">The sequence shown here is derived from an EMBL/GenBank/DDBJ whole genome shotgun (WGS) entry which is preliminary data.</text>
</comment>
<name>A0A927WPU5_SELRU</name>
<dbReference type="CDD" id="cd00085">
    <property type="entry name" value="HNHc"/>
    <property type="match status" value="1"/>
</dbReference>